<reference evidence="6" key="1">
    <citation type="submission" date="2022-03" db="EMBL/GenBank/DDBJ databases">
        <title>Draft Genome Sequence of Firmicute Strain S0AB, a Heterotrophic Iron/Sulfur-Oxidizing Extreme Acidophile.</title>
        <authorList>
            <person name="Vergara E."/>
            <person name="Pakostova E."/>
            <person name="Johnson D.B."/>
            <person name="Holmes D.S."/>
        </authorList>
    </citation>
    <scope>NUCLEOTIDE SEQUENCE</scope>
    <source>
        <strain evidence="6">S0AB</strain>
    </source>
</reference>
<dbReference type="EMBL" id="JALBUF010000001">
    <property type="protein sequence ID" value="MCI0182129.1"/>
    <property type="molecule type" value="Genomic_DNA"/>
</dbReference>
<dbReference type="Gene3D" id="3.40.50.620">
    <property type="entry name" value="HUPs"/>
    <property type="match status" value="1"/>
</dbReference>
<sequence>MYNEPFRRKTPEEILKEISALQRGRLKIYIGAGSGTGKTYQMLSDGQELCTTGLRVAVSAVHFGGNPATKEQVGSLQVIPTCMTDVGEAQQGDLDLDAILAYAPDFLLVDDLAHVNQLSATNRTRLSDIHVLLDHHIHVMTTLNIYDLDEMREDIKKLTGIESNHTIPLEVLANAHEVKLVDVEPDVILERLQQNERNSLSDTPDGLHDHLSQDTLSILRELTLRVVADDVNEKLESYRTFYGLPTNSSVTDRVMVAVQYNSNGTLLVRRGQQIANRLNAELDIITIVDRKRKLGQEERAFKEAITRLAEKIEANITEVCCKRHSSVADILQHYAQEKHITRIVIGQSHRSRFEDLTRGSLVNDLLTKAKQTDLMVISDRRSAGGERLLSYRHRNLSSVTYPKLDEQSFPQTMNHLKRGRFKIYIGAAPGVGKTYTMLREAHDLKARHIDVVGGIIETHHRQGTEEKIGDLTIIPQKKIHFRGGVFEEMDMSAILARNPEVVLVDELAHSNIEGCTHRKRYEDVEELLSAGISVISTLNIQHIESLNDTVFELTGVKVRETVPDSILRMAQEVVLIDVPPETLQQRMREGKIYSIDKVEQALSHFFKQGNLIALREMALREVADHIDDRLEANDDRSALRGPWRRMEVIYVCVNTKSKAERLIRRGFRTAQRLKATMYVTFVQEQLMILAEDKARLTQLEELTNRLGGTFVRLQVQQPRDLVRLLAHDMEQKLVTQVFLGHSSRTKYEIIQRGYFLQNLLRSIRTMDVVVIADNDVDSK</sequence>
<evidence type="ECO:0000259" key="4">
    <source>
        <dbReference type="Pfam" id="PF00582"/>
    </source>
</evidence>
<dbReference type="FunFam" id="3.40.50.300:FF:000483">
    <property type="entry name" value="Sensor histidine kinase KdpD"/>
    <property type="match status" value="1"/>
</dbReference>
<dbReference type="GO" id="GO:0005737">
    <property type="term" value="C:cytoplasm"/>
    <property type="evidence" value="ECO:0007669"/>
    <property type="project" value="UniProtKB-ARBA"/>
</dbReference>
<evidence type="ECO:0008006" key="8">
    <source>
        <dbReference type="Google" id="ProtNLM"/>
    </source>
</evidence>
<keyword evidence="1" id="KW-0808">Transferase</keyword>
<evidence type="ECO:0000256" key="2">
    <source>
        <dbReference type="ARBA" id="ARBA00022777"/>
    </source>
</evidence>
<gene>
    <name evidence="6" type="ORF">MM817_00385</name>
</gene>
<dbReference type="GO" id="GO:0000155">
    <property type="term" value="F:phosphorelay sensor kinase activity"/>
    <property type="evidence" value="ECO:0007669"/>
    <property type="project" value="InterPro"/>
</dbReference>
<keyword evidence="3" id="KW-0902">Two-component regulatory system</keyword>
<organism evidence="6 7">
    <name type="scientific">Sulfoacidibacillus ferrooxidans</name>
    <dbReference type="NCBI Taxonomy" id="2005001"/>
    <lineage>
        <taxon>Bacteria</taxon>
        <taxon>Bacillati</taxon>
        <taxon>Bacillota</taxon>
        <taxon>Bacilli</taxon>
        <taxon>Bacillales</taxon>
        <taxon>Alicyclobacillaceae</taxon>
        <taxon>Sulfoacidibacillus</taxon>
    </lineage>
</organism>
<accession>A0A9X1V6E3</accession>
<dbReference type="Pfam" id="PF02702">
    <property type="entry name" value="KdpD"/>
    <property type="match status" value="2"/>
</dbReference>
<keyword evidence="7" id="KW-1185">Reference proteome</keyword>
<evidence type="ECO:0000256" key="1">
    <source>
        <dbReference type="ARBA" id="ARBA00022679"/>
    </source>
</evidence>
<dbReference type="Gene3D" id="3.40.50.300">
    <property type="entry name" value="P-loop containing nucleotide triphosphate hydrolases"/>
    <property type="match status" value="2"/>
</dbReference>
<dbReference type="SUPFAM" id="SSF52540">
    <property type="entry name" value="P-loop containing nucleoside triphosphate hydrolases"/>
    <property type="match status" value="1"/>
</dbReference>
<dbReference type="RefSeq" id="WP_241711745.1">
    <property type="nucleotide sequence ID" value="NZ_JALBUF010000001.1"/>
</dbReference>
<evidence type="ECO:0000313" key="6">
    <source>
        <dbReference type="EMBL" id="MCI0182129.1"/>
    </source>
</evidence>
<protein>
    <recommendedName>
        <fullName evidence="8">Histidine kinase</fullName>
    </recommendedName>
</protein>
<evidence type="ECO:0000256" key="3">
    <source>
        <dbReference type="ARBA" id="ARBA00023012"/>
    </source>
</evidence>
<keyword evidence="2" id="KW-0418">Kinase</keyword>
<feature type="domain" description="UspA" evidence="4">
    <location>
        <begin position="252"/>
        <end position="376"/>
    </location>
</feature>
<dbReference type="InterPro" id="IPR006016">
    <property type="entry name" value="UspA"/>
</dbReference>
<dbReference type="Pfam" id="PF00582">
    <property type="entry name" value="Usp"/>
    <property type="match status" value="1"/>
</dbReference>
<feature type="domain" description="Signal transduction histidine kinase osmosensitive K+ channel sensor N-terminal" evidence="5">
    <location>
        <begin position="22"/>
        <end position="231"/>
    </location>
</feature>
<feature type="domain" description="Signal transduction histidine kinase osmosensitive K+ channel sensor N-terminal" evidence="5">
    <location>
        <begin position="417"/>
        <end position="626"/>
    </location>
</feature>
<dbReference type="SUPFAM" id="SSF52402">
    <property type="entry name" value="Adenine nucleotide alpha hydrolases-like"/>
    <property type="match status" value="1"/>
</dbReference>
<evidence type="ECO:0000313" key="7">
    <source>
        <dbReference type="Proteomes" id="UP001139263"/>
    </source>
</evidence>
<comment type="caution">
    <text evidence="6">The sequence shown here is derived from an EMBL/GenBank/DDBJ whole genome shotgun (WGS) entry which is preliminary data.</text>
</comment>
<dbReference type="InterPro" id="IPR027417">
    <property type="entry name" value="P-loop_NTPase"/>
</dbReference>
<evidence type="ECO:0000259" key="5">
    <source>
        <dbReference type="Pfam" id="PF02702"/>
    </source>
</evidence>
<dbReference type="PANTHER" id="PTHR45569">
    <property type="entry name" value="SENSOR PROTEIN KDPD"/>
    <property type="match status" value="1"/>
</dbReference>
<proteinExistence type="predicted"/>
<dbReference type="InterPro" id="IPR014729">
    <property type="entry name" value="Rossmann-like_a/b/a_fold"/>
</dbReference>
<dbReference type="PANTHER" id="PTHR45569:SF1">
    <property type="entry name" value="SENSOR PROTEIN KDPD"/>
    <property type="match status" value="1"/>
</dbReference>
<dbReference type="InterPro" id="IPR003852">
    <property type="entry name" value="Sig_transdc_His_kinase_KdpD_N"/>
</dbReference>
<dbReference type="InterPro" id="IPR052023">
    <property type="entry name" value="Histidine_kinase_KdpD"/>
</dbReference>
<dbReference type="AlphaFoldDB" id="A0A9X1V6E3"/>
<name>A0A9X1V6E3_9BACL</name>
<dbReference type="GO" id="GO:0005886">
    <property type="term" value="C:plasma membrane"/>
    <property type="evidence" value="ECO:0007669"/>
    <property type="project" value="TreeGrafter"/>
</dbReference>
<dbReference type="Proteomes" id="UP001139263">
    <property type="component" value="Unassembled WGS sequence"/>
</dbReference>